<feature type="chain" id="PRO_5007286539" description="Lipocalin" evidence="1">
    <location>
        <begin position="22"/>
        <end position="236"/>
    </location>
</feature>
<dbReference type="EMBL" id="GEDV01002643">
    <property type="protein sequence ID" value="JAP85914.1"/>
    <property type="molecule type" value="Transcribed_RNA"/>
</dbReference>
<evidence type="ECO:0000256" key="1">
    <source>
        <dbReference type="SAM" id="SignalP"/>
    </source>
</evidence>
<organism evidence="2">
    <name type="scientific">Rhipicephalus appendiculatus</name>
    <name type="common">Brown ear tick</name>
    <dbReference type="NCBI Taxonomy" id="34631"/>
    <lineage>
        <taxon>Eukaryota</taxon>
        <taxon>Metazoa</taxon>
        <taxon>Ecdysozoa</taxon>
        <taxon>Arthropoda</taxon>
        <taxon>Chelicerata</taxon>
        <taxon>Arachnida</taxon>
        <taxon>Acari</taxon>
        <taxon>Parasitiformes</taxon>
        <taxon>Ixodida</taxon>
        <taxon>Ixodoidea</taxon>
        <taxon>Ixodidae</taxon>
        <taxon>Rhipicephalinae</taxon>
        <taxon>Rhipicephalus</taxon>
        <taxon>Rhipicephalus</taxon>
    </lineage>
</organism>
<dbReference type="AlphaFoldDB" id="A0A131Z3D8"/>
<evidence type="ECO:0000313" key="2">
    <source>
        <dbReference type="EMBL" id="JAP85914.1"/>
    </source>
</evidence>
<proteinExistence type="predicted"/>
<reference evidence="2" key="1">
    <citation type="journal article" date="2016" name="Ticks Tick Borne Dis.">
        <title>De novo assembly and annotation of the salivary gland transcriptome of Rhipicephalus appendiculatus male and female ticks during blood feeding.</title>
        <authorList>
            <person name="de Castro M.H."/>
            <person name="de Klerk D."/>
            <person name="Pienaar R."/>
            <person name="Latif A.A."/>
            <person name="Rees D.J."/>
            <person name="Mans B.J."/>
        </authorList>
    </citation>
    <scope>NUCLEOTIDE SEQUENCE</scope>
    <source>
        <tissue evidence="2">Salivary glands</tissue>
    </source>
</reference>
<feature type="signal peptide" evidence="1">
    <location>
        <begin position="1"/>
        <end position="21"/>
    </location>
</feature>
<accession>A0A131Z3D8</accession>
<evidence type="ECO:0008006" key="3">
    <source>
        <dbReference type="Google" id="ProtNLM"/>
    </source>
</evidence>
<keyword evidence="1" id="KW-0732">Signal</keyword>
<name>A0A131Z3D8_RHIAP</name>
<protein>
    <recommendedName>
        <fullName evidence="3">Lipocalin</fullName>
    </recommendedName>
</protein>
<sequence length="236" mass="27051">MARLLKIVVVGLVVIAAGTWCECDGAVQASATNVAKAQSENKFYQFFERSPEIWLTRGNTTDDCWVYRTYHLTEAEVKLNISTRREGPKCNTLYISYNFGANDTMFGINTAFNDAQFLSMVYAHENCRVVKQVSWSQERNNEDRNCKKKGSTECALPNCEPTHGEQLDPFQNTRCCYRNESEQIKSRFISLANEPFYCSYPPRYTIYVGSTEKTKKPSVPSQCYETYVNLTRHKQG</sequence>